<dbReference type="InterPro" id="IPR056511">
    <property type="entry name" value="IDM1_C"/>
</dbReference>
<dbReference type="PROSITE" id="PS50016">
    <property type="entry name" value="ZF_PHD_2"/>
    <property type="match status" value="1"/>
</dbReference>
<dbReference type="InterPro" id="IPR054292">
    <property type="entry name" value="DUF7028"/>
</dbReference>
<dbReference type="GO" id="GO:0003714">
    <property type="term" value="F:transcription corepressor activity"/>
    <property type="evidence" value="ECO:0007669"/>
    <property type="project" value="InterPro"/>
</dbReference>
<dbReference type="Proteomes" id="UP000322667">
    <property type="component" value="Chromosome A02"/>
</dbReference>
<dbReference type="Gene3D" id="3.30.40.10">
    <property type="entry name" value="Zinc/RING finger domain, C3HC4 (zinc finger)"/>
    <property type="match status" value="2"/>
</dbReference>
<dbReference type="PROSITE" id="PS51186">
    <property type="entry name" value="GNAT"/>
    <property type="match status" value="1"/>
</dbReference>
<dbReference type="GO" id="GO:0008270">
    <property type="term" value="F:zinc ion binding"/>
    <property type="evidence" value="ECO:0007669"/>
    <property type="project" value="UniProtKB-KW"/>
</dbReference>
<dbReference type="GO" id="GO:0005634">
    <property type="term" value="C:nucleus"/>
    <property type="evidence" value="ECO:0007669"/>
    <property type="project" value="UniProtKB-SubCell"/>
</dbReference>
<dbReference type="Pfam" id="PF23209">
    <property type="entry name" value="IDM1_C"/>
    <property type="match status" value="1"/>
</dbReference>
<dbReference type="Pfam" id="PF16135">
    <property type="entry name" value="TDBD"/>
    <property type="match status" value="1"/>
</dbReference>
<feature type="domain" description="N-acetyltransferase" evidence="9">
    <location>
        <begin position="421"/>
        <end position="554"/>
    </location>
</feature>
<keyword evidence="11" id="KW-1185">Reference proteome</keyword>
<evidence type="ECO:0000256" key="6">
    <source>
        <dbReference type="PROSITE-ProRule" id="PRU00146"/>
    </source>
</evidence>
<gene>
    <name evidence="10" type="ORF">ES332_A02G100500v1</name>
</gene>
<dbReference type="Pfam" id="PF22970">
    <property type="entry name" value="DUF7028"/>
    <property type="match status" value="1"/>
</dbReference>
<keyword evidence="4" id="KW-0862">Zinc</keyword>
<dbReference type="InterPro" id="IPR042163">
    <property type="entry name" value="PHF12"/>
</dbReference>
<reference evidence="10 11" key="1">
    <citation type="submission" date="2019-07" db="EMBL/GenBank/DDBJ databases">
        <title>WGS assembly of Gossypium tomentosum.</title>
        <authorList>
            <person name="Chen Z.J."/>
            <person name="Sreedasyam A."/>
            <person name="Ando A."/>
            <person name="Song Q."/>
            <person name="De L."/>
            <person name="Hulse-Kemp A."/>
            <person name="Ding M."/>
            <person name="Ye W."/>
            <person name="Kirkbride R."/>
            <person name="Jenkins J."/>
            <person name="Plott C."/>
            <person name="Lovell J."/>
            <person name="Lin Y.-M."/>
            <person name="Vaughn R."/>
            <person name="Liu B."/>
            <person name="Li W."/>
            <person name="Simpson S."/>
            <person name="Scheffler B."/>
            <person name="Saski C."/>
            <person name="Grover C."/>
            <person name="Hu G."/>
            <person name="Conover J."/>
            <person name="Carlson J."/>
            <person name="Shu S."/>
            <person name="Boston L."/>
            <person name="Williams M."/>
            <person name="Peterson D."/>
            <person name="Mcgee K."/>
            <person name="Jones D."/>
            <person name="Wendel J."/>
            <person name="Stelly D."/>
            <person name="Grimwood J."/>
            <person name="Schmutz J."/>
        </authorList>
    </citation>
    <scope>NUCLEOTIDE SEQUENCE [LARGE SCALE GENOMIC DNA]</scope>
    <source>
        <strain evidence="10">7179.01</strain>
    </source>
</reference>
<dbReference type="PANTHER" id="PTHR46309:SF12">
    <property type="entry name" value="GB|AAC80581.1"/>
    <property type="match status" value="1"/>
</dbReference>
<comment type="subcellular location">
    <subcellularLocation>
        <location evidence="1">Nucleus</location>
    </subcellularLocation>
</comment>
<dbReference type="CDD" id="cd04301">
    <property type="entry name" value="NAT_SF"/>
    <property type="match status" value="1"/>
</dbReference>
<dbReference type="AlphaFoldDB" id="A0A5D2RI48"/>
<evidence type="ECO:0000256" key="4">
    <source>
        <dbReference type="ARBA" id="ARBA00022833"/>
    </source>
</evidence>
<dbReference type="GO" id="GO:0016747">
    <property type="term" value="F:acyltransferase activity, transferring groups other than amino-acyl groups"/>
    <property type="evidence" value="ECO:0007669"/>
    <property type="project" value="InterPro"/>
</dbReference>
<evidence type="ECO:0000256" key="7">
    <source>
        <dbReference type="SAM" id="MobiDB-lite"/>
    </source>
</evidence>
<dbReference type="InterPro" id="IPR016181">
    <property type="entry name" value="Acyl_CoA_acyltransferase"/>
</dbReference>
<proteinExistence type="predicted"/>
<keyword evidence="5" id="KW-0539">Nucleus</keyword>
<dbReference type="InterPro" id="IPR001965">
    <property type="entry name" value="Znf_PHD"/>
</dbReference>
<dbReference type="EMBL" id="CM017611">
    <property type="protein sequence ID" value="TYI39460.1"/>
    <property type="molecule type" value="Genomic_DNA"/>
</dbReference>
<dbReference type="SMART" id="SM00249">
    <property type="entry name" value="PHD"/>
    <property type="match status" value="2"/>
</dbReference>
<accession>A0A5D2RI48</accession>
<evidence type="ECO:0000256" key="1">
    <source>
        <dbReference type="ARBA" id="ARBA00004123"/>
    </source>
</evidence>
<keyword evidence="2" id="KW-0479">Metal-binding</keyword>
<evidence type="ECO:0000256" key="5">
    <source>
        <dbReference type="ARBA" id="ARBA00023242"/>
    </source>
</evidence>
<dbReference type="InterPro" id="IPR011011">
    <property type="entry name" value="Znf_FYVE_PHD"/>
</dbReference>
<evidence type="ECO:0000259" key="9">
    <source>
        <dbReference type="PROSITE" id="PS51186"/>
    </source>
</evidence>
<feature type="domain" description="PHD-type" evidence="8">
    <location>
        <begin position="268"/>
        <end position="313"/>
    </location>
</feature>
<keyword evidence="3 6" id="KW-0863">Zinc-finger</keyword>
<dbReference type="Pfam" id="PF00628">
    <property type="entry name" value="PHD"/>
    <property type="match status" value="1"/>
</dbReference>
<dbReference type="SUPFAM" id="SSF55729">
    <property type="entry name" value="Acyl-CoA N-acyltransferases (Nat)"/>
    <property type="match status" value="1"/>
</dbReference>
<evidence type="ECO:0000259" key="8">
    <source>
        <dbReference type="PROSITE" id="PS50016"/>
    </source>
</evidence>
<evidence type="ECO:0000256" key="2">
    <source>
        <dbReference type="ARBA" id="ARBA00022723"/>
    </source>
</evidence>
<organism evidence="10 11">
    <name type="scientific">Gossypium tomentosum</name>
    <name type="common">Hawaiian cotton</name>
    <name type="synonym">Gossypium sandvicense</name>
    <dbReference type="NCBI Taxonomy" id="34277"/>
    <lineage>
        <taxon>Eukaryota</taxon>
        <taxon>Viridiplantae</taxon>
        <taxon>Streptophyta</taxon>
        <taxon>Embryophyta</taxon>
        <taxon>Tracheophyta</taxon>
        <taxon>Spermatophyta</taxon>
        <taxon>Magnoliopsida</taxon>
        <taxon>eudicotyledons</taxon>
        <taxon>Gunneridae</taxon>
        <taxon>Pentapetalae</taxon>
        <taxon>rosids</taxon>
        <taxon>malvids</taxon>
        <taxon>Malvales</taxon>
        <taxon>Malvaceae</taxon>
        <taxon>Malvoideae</taxon>
        <taxon>Gossypium</taxon>
    </lineage>
</organism>
<feature type="region of interest" description="Disordered" evidence="7">
    <location>
        <begin position="98"/>
        <end position="137"/>
    </location>
</feature>
<dbReference type="InterPro" id="IPR013083">
    <property type="entry name" value="Znf_RING/FYVE/PHD"/>
</dbReference>
<dbReference type="InterPro" id="IPR019787">
    <property type="entry name" value="Znf_PHD-finger"/>
</dbReference>
<sequence>MADAVFNWYKNGGTAEPGTKRSETTLQAKKHLSSMGWVFWYAQKNGRQELRYQSPQGKVYYTLKAACKGYIDETSGAEGGGGMAVAVAVAADLEPKKPLKRKSLTQENPAFPKSLPFKSLPPPKRGKKVRKQENQAEPRVIKRERIRIREHLVPNSSHRNPRTVLSWLIDNNVVSILGKVYYRNKAGNPLMRGRITRTGIQCDCCFRVFALTAFEAHAGSTNHRPAANIILDDGSGRSLSDCQRQVHDSMMTIPTSAKKGDSNPRGSDDVCSACCDGGELICCDRCPSAFHVNCVGLKEVPDGDWFCPSCCCGICCIGTVSDDDNFLACQQCECKFHIGCLKLKESNELARKNNWFCSHSCENIFSSLQNLTGKPIPVGNNLTWTLLKSKASSNGDGYTDCPDGLDSCAENHSKLNIALDVMHECFEPSKDSYTGRDLVEAVIFSQGSKLKRLNFKGFYIAVLEENNDLVSVATVRVHGDIVAEMSLVATRFSHRRRGMCRALVDELEKNLAKLGVQKLILPAVPAAVDTWVNGFGFSHMTGDERSKLLQYTLLDFQGSIMCQKPLKTEL</sequence>
<evidence type="ECO:0000313" key="11">
    <source>
        <dbReference type="Proteomes" id="UP000322667"/>
    </source>
</evidence>
<dbReference type="InterPro" id="IPR000182">
    <property type="entry name" value="GNAT_dom"/>
</dbReference>
<protein>
    <recommendedName>
        <fullName evidence="12">PHD-type domain-containing protein</fullName>
    </recommendedName>
</protein>
<evidence type="ECO:0000313" key="10">
    <source>
        <dbReference type="EMBL" id="TYI39460.1"/>
    </source>
</evidence>
<dbReference type="GO" id="GO:0006357">
    <property type="term" value="P:regulation of transcription by RNA polymerase II"/>
    <property type="evidence" value="ECO:0007669"/>
    <property type="project" value="TreeGrafter"/>
</dbReference>
<dbReference type="Gene3D" id="3.40.630.30">
    <property type="match status" value="1"/>
</dbReference>
<evidence type="ECO:0008006" key="12">
    <source>
        <dbReference type="Google" id="ProtNLM"/>
    </source>
</evidence>
<dbReference type="SUPFAM" id="SSF57903">
    <property type="entry name" value="FYVE/PHD zinc finger"/>
    <property type="match status" value="1"/>
</dbReference>
<name>A0A5D2RI48_GOSTO</name>
<dbReference type="InterPro" id="IPR032308">
    <property type="entry name" value="TDBD"/>
</dbReference>
<dbReference type="PANTHER" id="PTHR46309">
    <property type="entry name" value="PHD FINGER PROTEIN 12"/>
    <property type="match status" value="1"/>
</dbReference>
<evidence type="ECO:0000256" key="3">
    <source>
        <dbReference type="ARBA" id="ARBA00022771"/>
    </source>
</evidence>